<organism evidence="3">
    <name type="scientific">Boseongicola sp. SB0664_bin_43</name>
    <dbReference type="NCBI Taxonomy" id="2604844"/>
    <lineage>
        <taxon>Bacteria</taxon>
        <taxon>Pseudomonadati</taxon>
        <taxon>Pseudomonadota</taxon>
        <taxon>Alphaproteobacteria</taxon>
        <taxon>Rhodobacterales</taxon>
        <taxon>Paracoccaceae</taxon>
        <taxon>Boseongicola</taxon>
    </lineage>
</organism>
<dbReference type="PRINTS" id="PR00080">
    <property type="entry name" value="SDRFAMILY"/>
</dbReference>
<reference evidence="3" key="1">
    <citation type="submission" date="2019-09" db="EMBL/GenBank/DDBJ databases">
        <title>Characterisation of the sponge microbiome using genome-centric metagenomics.</title>
        <authorList>
            <person name="Engelberts J.P."/>
            <person name="Robbins S.J."/>
            <person name="De Goeij J.M."/>
            <person name="Aranda M."/>
            <person name="Bell S.C."/>
            <person name="Webster N.S."/>
        </authorList>
    </citation>
    <scope>NUCLEOTIDE SEQUENCE</scope>
    <source>
        <strain evidence="3">SB0664_bin_43</strain>
    </source>
</reference>
<dbReference type="EMBL" id="VXRY01000345">
    <property type="protein sequence ID" value="MXY34152.1"/>
    <property type="molecule type" value="Genomic_DNA"/>
</dbReference>
<comment type="similarity">
    <text evidence="1">Belongs to the short-chain dehydrogenases/reductases (SDR) family.</text>
</comment>
<name>A0A6B0Y2D4_9RHOB</name>
<proteinExistence type="inferred from homology"/>
<sequence>PGGSIVNVSSMAATIGGRPGHSVYAASKGAVDVFSKGFAKEVAREGIRVNTVRPGAVASAMTAGLEADPETKKAVEDSIPMGRIGQPGEIADIALWLMSPASSLVTGAHIDAGGGGFNVAGSV</sequence>
<dbReference type="CDD" id="cd05233">
    <property type="entry name" value="SDR_c"/>
    <property type="match status" value="1"/>
</dbReference>
<dbReference type="GO" id="GO:0016491">
    <property type="term" value="F:oxidoreductase activity"/>
    <property type="evidence" value="ECO:0007669"/>
    <property type="project" value="UniProtKB-KW"/>
</dbReference>
<dbReference type="PRINTS" id="PR00081">
    <property type="entry name" value="GDHRDH"/>
</dbReference>
<keyword evidence="2" id="KW-0560">Oxidoreductase</keyword>
<dbReference type="PANTHER" id="PTHR24321">
    <property type="entry name" value="DEHYDROGENASES, SHORT CHAIN"/>
    <property type="match status" value="1"/>
</dbReference>
<evidence type="ECO:0000256" key="1">
    <source>
        <dbReference type="ARBA" id="ARBA00006484"/>
    </source>
</evidence>
<dbReference type="AlphaFoldDB" id="A0A6B0Y2D4"/>
<dbReference type="InterPro" id="IPR036291">
    <property type="entry name" value="NAD(P)-bd_dom_sf"/>
</dbReference>
<dbReference type="SUPFAM" id="SSF51735">
    <property type="entry name" value="NAD(P)-binding Rossmann-fold domains"/>
    <property type="match status" value="1"/>
</dbReference>
<evidence type="ECO:0000256" key="2">
    <source>
        <dbReference type="ARBA" id="ARBA00023002"/>
    </source>
</evidence>
<dbReference type="PANTHER" id="PTHR24321:SF8">
    <property type="entry name" value="ESTRADIOL 17-BETA-DEHYDROGENASE 8-RELATED"/>
    <property type="match status" value="1"/>
</dbReference>
<dbReference type="Gene3D" id="3.40.50.720">
    <property type="entry name" value="NAD(P)-binding Rossmann-like Domain"/>
    <property type="match status" value="1"/>
</dbReference>
<accession>A0A6B0Y2D4</accession>
<dbReference type="InterPro" id="IPR002347">
    <property type="entry name" value="SDR_fam"/>
</dbReference>
<comment type="caution">
    <text evidence="3">The sequence shown here is derived from an EMBL/GenBank/DDBJ whole genome shotgun (WGS) entry which is preliminary data.</text>
</comment>
<protein>
    <submittedName>
        <fullName evidence="3">SDR family oxidoreductase</fullName>
    </submittedName>
</protein>
<gene>
    <name evidence="3" type="ORF">F4Y60_08710</name>
</gene>
<dbReference type="Pfam" id="PF13561">
    <property type="entry name" value="adh_short_C2"/>
    <property type="match status" value="1"/>
</dbReference>
<evidence type="ECO:0000313" key="3">
    <source>
        <dbReference type="EMBL" id="MXY34152.1"/>
    </source>
</evidence>
<feature type="non-terminal residue" evidence="3">
    <location>
        <position position="1"/>
    </location>
</feature>